<keyword evidence="3 10" id="KW-0255">Endonuclease</keyword>
<comment type="similarity">
    <text evidence="10">Belongs to the CRISPR-associated endonuclease Cas1 family.</text>
</comment>
<accession>A0ABS7WQ97</accession>
<comment type="caution">
    <text evidence="11">The sequence shown here is derived from an EMBL/GenBank/DDBJ whole genome shotgun (WGS) entry which is preliminary data.</text>
</comment>
<keyword evidence="4 10" id="KW-0378">Hydrolase</keyword>
<evidence type="ECO:0000256" key="1">
    <source>
        <dbReference type="ARBA" id="ARBA00022722"/>
    </source>
</evidence>
<evidence type="ECO:0000313" key="11">
    <source>
        <dbReference type="EMBL" id="MBZ7986683.1"/>
    </source>
</evidence>
<dbReference type="PANTHER" id="PTHR34353">
    <property type="entry name" value="CRISPR-ASSOCIATED ENDONUCLEASE CAS1 1"/>
    <property type="match status" value="1"/>
</dbReference>
<proteinExistence type="inferred from homology"/>
<evidence type="ECO:0000256" key="9">
    <source>
        <dbReference type="ARBA" id="ARBA00038592"/>
    </source>
</evidence>
<dbReference type="Gene3D" id="1.20.120.920">
    <property type="entry name" value="CRISPR-associated endonuclease Cas1, C-terminal domain"/>
    <property type="match status" value="1"/>
</dbReference>
<dbReference type="Pfam" id="PF01867">
    <property type="entry name" value="Cas_Cas1"/>
    <property type="match status" value="1"/>
</dbReference>
<keyword evidence="6 10" id="KW-0051">Antiviral defense</keyword>
<comment type="subunit">
    <text evidence="9 10">Homodimer, forms a heterotetramer with a Cas2 homodimer.</text>
</comment>
<name>A0ABS7WQ97_9BACT</name>
<dbReference type="NCBIfam" id="TIGR00287">
    <property type="entry name" value="cas1"/>
    <property type="match status" value="1"/>
</dbReference>
<evidence type="ECO:0000256" key="6">
    <source>
        <dbReference type="ARBA" id="ARBA00023118"/>
    </source>
</evidence>
<dbReference type="Gene3D" id="3.100.10.20">
    <property type="entry name" value="CRISPR-associated endonuclease Cas1, N-terminal domain"/>
    <property type="match status" value="1"/>
</dbReference>
<evidence type="ECO:0000256" key="10">
    <source>
        <dbReference type="HAMAP-Rule" id="MF_01470"/>
    </source>
</evidence>
<gene>
    <name evidence="10 11" type="primary">cas1</name>
    <name evidence="11" type="ORF">AVCANL283_00955</name>
</gene>
<dbReference type="Proteomes" id="UP000786183">
    <property type="component" value="Unassembled WGS sequence"/>
</dbReference>
<evidence type="ECO:0000256" key="4">
    <source>
        <dbReference type="ARBA" id="ARBA00022801"/>
    </source>
</evidence>
<feature type="binding site" evidence="10">
    <location>
        <position position="239"/>
    </location>
    <ligand>
        <name>Mn(2+)</name>
        <dbReference type="ChEBI" id="CHEBI:29035"/>
    </ligand>
</feature>
<dbReference type="EC" id="3.1.-.-" evidence="10"/>
<evidence type="ECO:0000256" key="2">
    <source>
        <dbReference type="ARBA" id="ARBA00022723"/>
    </source>
</evidence>
<reference evidence="11 12" key="1">
    <citation type="submission" date="2020-07" db="EMBL/GenBank/DDBJ databases">
        <title>Transfer of Campylobacter canadensis to the novel genus Avispirillum gen. nov., that also includes two novel species recovered from migratory waterfowl: Avispirillum anseris sp. nov. and Avispirillum brantae sp. nov.</title>
        <authorList>
            <person name="Miller W.G."/>
            <person name="Chapman M.H."/>
            <person name="Yee E."/>
            <person name="Inglis G.D."/>
        </authorList>
    </citation>
    <scope>NUCLEOTIDE SEQUENCE [LARGE SCALE GENOMIC DNA]</scope>
    <source>
        <strain evidence="11 12">L283</strain>
    </source>
</reference>
<feature type="binding site" evidence="10">
    <location>
        <position position="159"/>
    </location>
    <ligand>
        <name>Mn(2+)</name>
        <dbReference type="ChEBI" id="CHEBI:29035"/>
    </ligand>
</feature>
<dbReference type="InterPro" id="IPR002729">
    <property type="entry name" value="CRISPR-assoc_Cas1"/>
</dbReference>
<dbReference type="HAMAP" id="MF_01470">
    <property type="entry name" value="Cas1"/>
    <property type="match status" value="1"/>
</dbReference>
<dbReference type="InterPro" id="IPR050646">
    <property type="entry name" value="Cas1"/>
</dbReference>
<sequence length="317" mass="36197">MLKHLVVDSYGVYLGLKSARLIVKKDGVLLKEYPLKNLKTISIKSRGVGLSSDLAYACGMRGVKIFFNDFKSHLALHTLHEHKSVNVIKHQILSEQNGKDLALAKELIIGKIKNQRSTILYFSRHKNQEKAKLISNKLSLLIGELKKFKLSKDEIFGIEGSAAAMYFKYLSECELLGDEFINRTGRFAEDNINKALNYGYAILQNHIYKCVINAGLNPYFGVLHSLRSAKPSLVLDIMEEYRSFVVDRNVIKLSNRLKGDFAEHKKFIAQQIINSLSKKLNYNHSKLSLESIMQRQVYKLSGFLCGANNYHSYVFRW</sequence>
<organism evidence="11 12">
    <name type="scientific">Campylobacter canadensis</name>
    <dbReference type="NCBI Taxonomy" id="449520"/>
    <lineage>
        <taxon>Bacteria</taxon>
        <taxon>Pseudomonadati</taxon>
        <taxon>Campylobacterota</taxon>
        <taxon>Epsilonproteobacteria</taxon>
        <taxon>Campylobacterales</taxon>
        <taxon>Campylobacteraceae</taxon>
        <taxon>Campylobacter</taxon>
    </lineage>
</organism>
<evidence type="ECO:0000313" key="12">
    <source>
        <dbReference type="Proteomes" id="UP000786183"/>
    </source>
</evidence>
<keyword evidence="12" id="KW-1185">Reference proteome</keyword>
<dbReference type="EMBL" id="JACGBB010000002">
    <property type="protein sequence ID" value="MBZ7986683.1"/>
    <property type="molecule type" value="Genomic_DNA"/>
</dbReference>
<keyword evidence="7 10" id="KW-0238">DNA-binding</keyword>
<dbReference type="RefSeq" id="WP_172229955.1">
    <property type="nucleotide sequence ID" value="NZ_CP035946.1"/>
</dbReference>
<evidence type="ECO:0000256" key="8">
    <source>
        <dbReference type="ARBA" id="ARBA00023211"/>
    </source>
</evidence>
<feature type="binding site" evidence="10">
    <location>
        <position position="224"/>
    </location>
    <ligand>
        <name>Mn(2+)</name>
        <dbReference type="ChEBI" id="CHEBI:29035"/>
    </ligand>
</feature>
<protein>
    <recommendedName>
        <fullName evidence="10">CRISPR-associated endonuclease Cas1</fullName>
        <ecNumber evidence="10">3.1.-.-</ecNumber>
    </recommendedName>
</protein>
<keyword evidence="5 10" id="KW-0460">Magnesium</keyword>
<dbReference type="GO" id="GO:0004519">
    <property type="term" value="F:endonuclease activity"/>
    <property type="evidence" value="ECO:0007669"/>
    <property type="project" value="UniProtKB-KW"/>
</dbReference>
<evidence type="ECO:0000256" key="7">
    <source>
        <dbReference type="ARBA" id="ARBA00023125"/>
    </source>
</evidence>
<dbReference type="CDD" id="cd09634">
    <property type="entry name" value="Cas1_I-II-III"/>
    <property type="match status" value="1"/>
</dbReference>
<evidence type="ECO:0000256" key="5">
    <source>
        <dbReference type="ARBA" id="ARBA00022842"/>
    </source>
</evidence>
<comment type="function">
    <text evidence="10">CRISPR (clustered regularly interspaced short palindromic repeat), is an adaptive immune system that provides protection against mobile genetic elements (viruses, transposable elements and conjugative plasmids). CRISPR clusters contain spacers, sequences complementary to antecedent mobile elements, and target invading nucleic acids. CRISPR clusters are transcribed and processed into CRISPR RNA (crRNA). Acts as a dsDNA endonuclease. Involved in the integration of spacer DNA into the CRISPR cassette.</text>
</comment>
<dbReference type="PANTHER" id="PTHR34353:SF2">
    <property type="entry name" value="CRISPR-ASSOCIATED ENDONUCLEASE CAS1 1"/>
    <property type="match status" value="1"/>
</dbReference>
<evidence type="ECO:0000256" key="3">
    <source>
        <dbReference type="ARBA" id="ARBA00022759"/>
    </source>
</evidence>
<keyword evidence="2 10" id="KW-0479">Metal-binding</keyword>
<keyword evidence="8 10" id="KW-0464">Manganese</keyword>
<comment type="cofactor">
    <cofactor evidence="10">
        <name>Mg(2+)</name>
        <dbReference type="ChEBI" id="CHEBI:18420"/>
    </cofactor>
    <cofactor evidence="10">
        <name>Mn(2+)</name>
        <dbReference type="ChEBI" id="CHEBI:29035"/>
    </cofactor>
</comment>
<dbReference type="InterPro" id="IPR042206">
    <property type="entry name" value="CRISPR-assoc_Cas1_C"/>
</dbReference>
<keyword evidence="1 10" id="KW-0540">Nuclease</keyword>
<dbReference type="InterPro" id="IPR042211">
    <property type="entry name" value="CRISPR-assoc_Cas1_N"/>
</dbReference>